<keyword evidence="3" id="KW-0408">Iron</keyword>
<dbReference type="Pfam" id="PF22543">
    <property type="entry name" value="Rieske_4"/>
    <property type="match status" value="1"/>
</dbReference>
<dbReference type="PANTHER" id="PTHR21496">
    <property type="entry name" value="FERREDOXIN-RELATED"/>
    <property type="match status" value="1"/>
</dbReference>
<evidence type="ECO:0000256" key="1">
    <source>
        <dbReference type="ARBA" id="ARBA00022714"/>
    </source>
</evidence>
<evidence type="ECO:0000259" key="5">
    <source>
        <dbReference type="PROSITE" id="PS51296"/>
    </source>
</evidence>
<feature type="domain" description="Rieske" evidence="5">
    <location>
        <begin position="17"/>
        <end position="117"/>
    </location>
</feature>
<dbReference type="Proteomes" id="UP000424527">
    <property type="component" value="Unassembled WGS sequence"/>
</dbReference>
<sequence>MASSSGDDERNTEGVSWRLIGPATGLSNKRCRLMYSSLGHSSDVCLFYVKGEFFAMDARCAHSGGPLCEGDIEEADGVLQVFCPWHDYDFDLRTGKSGTSLQQKVYEVKLEDGNVYVKHGSCLSLQPFPADQKAEHPQPLSLHETAVASPLGLFLRLVPQTQAIRNIPKPYLSFSQTVSTLIAVHSG</sequence>
<accession>A0A6G0ISM4</accession>
<evidence type="ECO:0000313" key="7">
    <source>
        <dbReference type="Proteomes" id="UP000424527"/>
    </source>
</evidence>
<dbReference type="Gene3D" id="2.102.10.10">
    <property type="entry name" value="Rieske [2Fe-2S] iron-sulphur domain"/>
    <property type="match status" value="1"/>
</dbReference>
<dbReference type="PROSITE" id="PS51296">
    <property type="entry name" value="RIESKE"/>
    <property type="match status" value="1"/>
</dbReference>
<dbReference type="AlphaFoldDB" id="A0A6G0ISM4"/>
<gene>
    <name evidence="6" type="ORF">D5F01_LYC07289</name>
</gene>
<evidence type="ECO:0000256" key="4">
    <source>
        <dbReference type="ARBA" id="ARBA00023014"/>
    </source>
</evidence>
<protein>
    <recommendedName>
        <fullName evidence="5">Rieske domain-containing protein</fullName>
    </recommendedName>
</protein>
<comment type="caution">
    <text evidence="6">The sequence shown here is derived from an EMBL/GenBank/DDBJ whole genome shotgun (WGS) entry which is preliminary data.</text>
</comment>
<organism evidence="6 7">
    <name type="scientific">Larimichthys crocea</name>
    <name type="common">Large yellow croaker</name>
    <name type="synonym">Pseudosciaena crocea</name>
    <dbReference type="NCBI Taxonomy" id="215358"/>
    <lineage>
        <taxon>Eukaryota</taxon>
        <taxon>Metazoa</taxon>
        <taxon>Chordata</taxon>
        <taxon>Craniata</taxon>
        <taxon>Vertebrata</taxon>
        <taxon>Euteleostomi</taxon>
        <taxon>Actinopterygii</taxon>
        <taxon>Neopterygii</taxon>
        <taxon>Teleostei</taxon>
        <taxon>Neoteleostei</taxon>
        <taxon>Acanthomorphata</taxon>
        <taxon>Eupercaria</taxon>
        <taxon>Sciaenidae</taxon>
        <taxon>Larimichthys</taxon>
    </lineage>
</organism>
<dbReference type="InterPro" id="IPR017941">
    <property type="entry name" value="Rieske_2Fe-2S"/>
</dbReference>
<keyword evidence="2" id="KW-0479">Metal-binding</keyword>
<dbReference type="GO" id="GO:0046872">
    <property type="term" value="F:metal ion binding"/>
    <property type="evidence" value="ECO:0007669"/>
    <property type="project" value="UniProtKB-KW"/>
</dbReference>
<name>A0A6G0ISM4_LARCR</name>
<evidence type="ECO:0000313" key="6">
    <source>
        <dbReference type="EMBL" id="KAE8294337.1"/>
    </source>
</evidence>
<proteinExistence type="predicted"/>
<evidence type="ECO:0000256" key="3">
    <source>
        <dbReference type="ARBA" id="ARBA00023004"/>
    </source>
</evidence>
<dbReference type="SUPFAM" id="SSF50022">
    <property type="entry name" value="ISP domain"/>
    <property type="match status" value="1"/>
</dbReference>
<keyword evidence="4" id="KW-0411">Iron-sulfur</keyword>
<keyword evidence="1" id="KW-0001">2Fe-2S</keyword>
<reference evidence="6 7" key="1">
    <citation type="submission" date="2019-07" db="EMBL/GenBank/DDBJ databases">
        <title>Chromosome genome assembly for large yellow croaker.</title>
        <authorList>
            <person name="Xiao S."/>
        </authorList>
    </citation>
    <scope>NUCLEOTIDE SEQUENCE [LARGE SCALE GENOMIC DNA]</scope>
    <source>
        <strain evidence="6">JMULYC20181020</strain>
        <tissue evidence="6">Muscle</tissue>
    </source>
</reference>
<dbReference type="GO" id="GO:0051537">
    <property type="term" value="F:2 iron, 2 sulfur cluster binding"/>
    <property type="evidence" value="ECO:0007669"/>
    <property type="project" value="UniProtKB-KW"/>
</dbReference>
<evidence type="ECO:0000256" key="2">
    <source>
        <dbReference type="ARBA" id="ARBA00022723"/>
    </source>
</evidence>
<keyword evidence="7" id="KW-1185">Reference proteome</keyword>
<dbReference type="InterPro" id="IPR054716">
    <property type="entry name" value="Sol_Rieske_ferrdox_dom"/>
</dbReference>
<dbReference type="EMBL" id="REGW02000007">
    <property type="protein sequence ID" value="KAE8294337.1"/>
    <property type="molecule type" value="Genomic_DNA"/>
</dbReference>
<dbReference type="InterPro" id="IPR036922">
    <property type="entry name" value="Rieske_2Fe-2S_sf"/>
</dbReference>
<dbReference type="PANTHER" id="PTHR21496:SF19">
    <property type="entry name" value="SI:CH211-212D10.2"/>
    <property type="match status" value="1"/>
</dbReference>